<protein>
    <recommendedName>
        <fullName evidence="2">CAAX prenyl protease 2/Lysostaphin resistance protein A-like domain-containing protein</fullName>
    </recommendedName>
</protein>
<feature type="transmembrane region" description="Helical" evidence="1">
    <location>
        <begin position="57"/>
        <end position="85"/>
    </location>
</feature>
<dbReference type="AlphaFoldDB" id="A0A7S1L234"/>
<feature type="domain" description="CAAX prenyl protease 2/Lysostaphin resistance protein A-like" evidence="2">
    <location>
        <begin position="93"/>
        <end position="216"/>
    </location>
</feature>
<keyword evidence="1" id="KW-1133">Transmembrane helix</keyword>
<dbReference type="GO" id="GO:0004175">
    <property type="term" value="F:endopeptidase activity"/>
    <property type="evidence" value="ECO:0007669"/>
    <property type="project" value="UniProtKB-ARBA"/>
</dbReference>
<dbReference type="GO" id="GO:0080120">
    <property type="term" value="P:CAAX-box protein maturation"/>
    <property type="evidence" value="ECO:0007669"/>
    <property type="project" value="UniProtKB-ARBA"/>
</dbReference>
<keyword evidence="1" id="KW-0472">Membrane</keyword>
<evidence type="ECO:0000259" key="2">
    <source>
        <dbReference type="Pfam" id="PF02517"/>
    </source>
</evidence>
<dbReference type="EMBL" id="HBGE01005667">
    <property type="protein sequence ID" value="CAD9092458.1"/>
    <property type="molecule type" value="Transcribed_RNA"/>
</dbReference>
<reference evidence="3" key="1">
    <citation type="submission" date="2021-01" db="EMBL/GenBank/DDBJ databases">
        <authorList>
            <person name="Corre E."/>
            <person name="Pelletier E."/>
            <person name="Niang G."/>
            <person name="Scheremetjew M."/>
            <person name="Finn R."/>
            <person name="Kale V."/>
            <person name="Holt S."/>
            <person name="Cochrane G."/>
            <person name="Meng A."/>
            <person name="Brown T."/>
            <person name="Cohen L."/>
        </authorList>
    </citation>
    <scope>NUCLEOTIDE SEQUENCE</scope>
    <source>
        <strain evidence="3">OF101</strain>
    </source>
</reference>
<dbReference type="Pfam" id="PF02517">
    <property type="entry name" value="Rce1-like"/>
    <property type="match status" value="1"/>
</dbReference>
<accession>A0A7S1L234</accession>
<gene>
    <name evidence="3" type="ORF">ACAT0790_LOCUS3459</name>
</gene>
<name>A0A7S1L234_ALECA</name>
<evidence type="ECO:0000313" key="3">
    <source>
        <dbReference type="EMBL" id="CAD9092458.1"/>
    </source>
</evidence>
<feature type="transmembrane region" description="Helical" evidence="1">
    <location>
        <begin position="12"/>
        <end position="36"/>
    </location>
</feature>
<evidence type="ECO:0000256" key="1">
    <source>
        <dbReference type="SAM" id="Phobius"/>
    </source>
</evidence>
<proteinExistence type="predicted"/>
<sequence>MALRIPGPPWFWTIWEVLSILGLLHSQGLLLSPQRLCSEMASRLRNRLGAPTCKVRVLLPTWAIGTASLFTLGVASGLMCLSSILAVRSMLKPALELVLVLVAPGLVEELIFRVLLLPAAQQGGLGDLLVVQPNPPPAPAGVPCRWPHRWSRQEAAALAIFLLYHLDVMHAGPMRVVFTDLRFLAMAAVLGWACTEAVHLSGSVWPGALMHGTWVWSWIAFAKCPLPP</sequence>
<dbReference type="InterPro" id="IPR003675">
    <property type="entry name" value="Rce1/LyrA-like_dom"/>
</dbReference>
<organism evidence="3">
    <name type="scientific">Alexandrium catenella</name>
    <name type="common">Red tide dinoflagellate</name>
    <name type="synonym">Gonyaulax catenella</name>
    <dbReference type="NCBI Taxonomy" id="2925"/>
    <lineage>
        <taxon>Eukaryota</taxon>
        <taxon>Sar</taxon>
        <taxon>Alveolata</taxon>
        <taxon>Dinophyceae</taxon>
        <taxon>Gonyaulacales</taxon>
        <taxon>Pyrocystaceae</taxon>
        <taxon>Alexandrium</taxon>
    </lineage>
</organism>
<keyword evidence="1" id="KW-0812">Transmembrane</keyword>